<keyword evidence="2 7" id="KW-0813">Transport</keyword>
<dbReference type="InterPro" id="IPR000515">
    <property type="entry name" value="MetI-like"/>
</dbReference>
<evidence type="ECO:0000256" key="3">
    <source>
        <dbReference type="ARBA" id="ARBA00022475"/>
    </source>
</evidence>
<proteinExistence type="inferred from homology"/>
<dbReference type="Gene3D" id="1.10.3720.10">
    <property type="entry name" value="MetI-like"/>
    <property type="match status" value="1"/>
</dbReference>
<dbReference type="GO" id="GO:0005886">
    <property type="term" value="C:plasma membrane"/>
    <property type="evidence" value="ECO:0007669"/>
    <property type="project" value="UniProtKB-SubCell"/>
</dbReference>
<feature type="transmembrane region" description="Helical" evidence="7">
    <location>
        <begin position="104"/>
        <end position="123"/>
    </location>
</feature>
<dbReference type="Pfam" id="PF00528">
    <property type="entry name" value="BPD_transp_1"/>
    <property type="match status" value="1"/>
</dbReference>
<evidence type="ECO:0000256" key="8">
    <source>
        <dbReference type="SAM" id="MobiDB-lite"/>
    </source>
</evidence>
<dbReference type="PANTHER" id="PTHR43744:SF12">
    <property type="entry name" value="ABC TRANSPORTER PERMEASE PROTEIN MG189-RELATED"/>
    <property type="match status" value="1"/>
</dbReference>
<dbReference type="GO" id="GO:0055085">
    <property type="term" value="P:transmembrane transport"/>
    <property type="evidence" value="ECO:0007669"/>
    <property type="project" value="InterPro"/>
</dbReference>
<keyword evidence="10" id="KW-0762">Sugar transport</keyword>
<protein>
    <submittedName>
        <fullName evidence="10">Multiple sugar transport system permease protein</fullName>
    </submittedName>
</protein>
<comment type="similarity">
    <text evidence="7">Belongs to the binding-protein-dependent transport system permease family.</text>
</comment>
<organism evidence="10 11">
    <name type="scientific">Microcella alkalica</name>
    <dbReference type="NCBI Taxonomy" id="355930"/>
    <lineage>
        <taxon>Bacteria</taxon>
        <taxon>Bacillati</taxon>
        <taxon>Actinomycetota</taxon>
        <taxon>Actinomycetes</taxon>
        <taxon>Micrococcales</taxon>
        <taxon>Microbacteriaceae</taxon>
        <taxon>Microcella</taxon>
    </lineage>
</organism>
<keyword evidence="3" id="KW-1003">Cell membrane</keyword>
<evidence type="ECO:0000256" key="2">
    <source>
        <dbReference type="ARBA" id="ARBA00022448"/>
    </source>
</evidence>
<dbReference type="Proteomes" id="UP000585905">
    <property type="component" value="Unassembled WGS sequence"/>
</dbReference>
<dbReference type="AlphaFoldDB" id="A0A839E354"/>
<feature type="region of interest" description="Disordered" evidence="8">
    <location>
        <begin position="1"/>
        <end position="25"/>
    </location>
</feature>
<accession>A0A839E354</accession>
<feature type="transmembrane region" description="Helical" evidence="7">
    <location>
        <begin position="164"/>
        <end position="185"/>
    </location>
</feature>
<evidence type="ECO:0000256" key="1">
    <source>
        <dbReference type="ARBA" id="ARBA00004651"/>
    </source>
</evidence>
<feature type="transmembrane region" description="Helical" evidence="7">
    <location>
        <begin position="214"/>
        <end position="235"/>
    </location>
</feature>
<dbReference type="CDD" id="cd06261">
    <property type="entry name" value="TM_PBP2"/>
    <property type="match status" value="1"/>
</dbReference>
<keyword evidence="11" id="KW-1185">Reference proteome</keyword>
<dbReference type="PANTHER" id="PTHR43744">
    <property type="entry name" value="ABC TRANSPORTER PERMEASE PROTEIN MG189-RELATED-RELATED"/>
    <property type="match status" value="1"/>
</dbReference>
<gene>
    <name evidence="10" type="ORF">FHX53_000345</name>
</gene>
<keyword evidence="4 7" id="KW-0812">Transmembrane</keyword>
<reference evidence="10 11" key="1">
    <citation type="submission" date="2020-07" db="EMBL/GenBank/DDBJ databases">
        <title>Sequencing the genomes of 1000 actinobacteria strains.</title>
        <authorList>
            <person name="Klenk H.-P."/>
        </authorList>
    </citation>
    <scope>NUCLEOTIDE SEQUENCE [LARGE SCALE GENOMIC DNA]</scope>
    <source>
        <strain evidence="10 11">DSM 19663</strain>
    </source>
</reference>
<evidence type="ECO:0000256" key="6">
    <source>
        <dbReference type="ARBA" id="ARBA00023136"/>
    </source>
</evidence>
<dbReference type="PROSITE" id="PS50928">
    <property type="entry name" value="ABC_TM1"/>
    <property type="match status" value="1"/>
</dbReference>
<sequence>MTAVRTTEQSPTNGQRPAAPARRRARRSAGSRIGGILRGIVLVALALAYISPLVFMLVTSFKTQGDATAVPPSLIPDPFTLQAYEEILATGGGTPVLRWFGNSMLAAAAHALLVVVVSSLAAYPLARMSFRGRGAVLTMIVVTLLVPPTILIIPSFLIVSELGWLNTLWAIVIPTAAGAFGVFFMRQFFVSLPIELEDAAAIDGANRWQVFTRIILPLARPALATLAMLAFLTNWNDFLWPVYVLFSPDLQTLPAGLATLQSSNAVRYDLLMAGATLASIPVLILFVFLQRFIIEGVARSGVKG</sequence>
<evidence type="ECO:0000256" key="4">
    <source>
        <dbReference type="ARBA" id="ARBA00022692"/>
    </source>
</evidence>
<feature type="domain" description="ABC transmembrane type-1" evidence="9">
    <location>
        <begin position="100"/>
        <end position="289"/>
    </location>
</feature>
<keyword evidence="5 7" id="KW-1133">Transmembrane helix</keyword>
<comment type="subcellular location">
    <subcellularLocation>
        <location evidence="1 7">Cell membrane</location>
        <topology evidence="1 7">Multi-pass membrane protein</topology>
    </subcellularLocation>
</comment>
<evidence type="ECO:0000259" key="9">
    <source>
        <dbReference type="PROSITE" id="PS50928"/>
    </source>
</evidence>
<dbReference type="SUPFAM" id="SSF161098">
    <property type="entry name" value="MetI-like"/>
    <property type="match status" value="1"/>
</dbReference>
<dbReference type="InterPro" id="IPR035906">
    <property type="entry name" value="MetI-like_sf"/>
</dbReference>
<feature type="transmembrane region" description="Helical" evidence="7">
    <location>
        <begin position="135"/>
        <end position="158"/>
    </location>
</feature>
<dbReference type="EMBL" id="JACGWX010000001">
    <property type="protein sequence ID" value="MBA8846781.1"/>
    <property type="molecule type" value="Genomic_DNA"/>
</dbReference>
<dbReference type="RefSeq" id="WP_182489626.1">
    <property type="nucleotide sequence ID" value="NZ_BAAAOV010000002.1"/>
</dbReference>
<evidence type="ECO:0000256" key="7">
    <source>
        <dbReference type="RuleBase" id="RU363032"/>
    </source>
</evidence>
<comment type="caution">
    <text evidence="10">The sequence shown here is derived from an EMBL/GenBank/DDBJ whole genome shotgun (WGS) entry which is preliminary data.</text>
</comment>
<feature type="compositionally biased region" description="Polar residues" evidence="8">
    <location>
        <begin position="1"/>
        <end position="15"/>
    </location>
</feature>
<keyword evidence="6 7" id="KW-0472">Membrane</keyword>
<evidence type="ECO:0000313" key="11">
    <source>
        <dbReference type="Proteomes" id="UP000585905"/>
    </source>
</evidence>
<feature type="transmembrane region" description="Helical" evidence="7">
    <location>
        <begin position="270"/>
        <end position="289"/>
    </location>
</feature>
<feature type="transmembrane region" description="Helical" evidence="7">
    <location>
        <begin position="36"/>
        <end position="58"/>
    </location>
</feature>
<evidence type="ECO:0000313" key="10">
    <source>
        <dbReference type="EMBL" id="MBA8846781.1"/>
    </source>
</evidence>
<evidence type="ECO:0000256" key="5">
    <source>
        <dbReference type="ARBA" id="ARBA00022989"/>
    </source>
</evidence>
<name>A0A839E354_9MICO</name>